<keyword evidence="1" id="KW-0472">Membrane</keyword>
<evidence type="ECO:0000256" key="1">
    <source>
        <dbReference type="SAM" id="Phobius"/>
    </source>
</evidence>
<dbReference type="AlphaFoldDB" id="A0A1Q8CU07"/>
<dbReference type="OrthoDB" id="4774615at2"/>
<dbReference type="InterPro" id="IPR019681">
    <property type="entry name" value="DUF2530"/>
</dbReference>
<dbReference type="EMBL" id="MSIE01000014">
    <property type="protein sequence ID" value="OLF17833.1"/>
    <property type="molecule type" value="Genomic_DNA"/>
</dbReference>
<keyword evidence="1" id="KW-1133">Transmembrane helix</keyword>
<feature type="transmembrane region" description="Helical" evidence="1">
    <location>
        <begin position="21"/>
        <end position="43"/>
    </location>
</feature>
<dbReference type="STRING" id="1912961.BU204_09495"/>
<keyword evidence="3" id="KW-1185">Reference proteome</keyword>
<evidence type="ECO:0008006" key="4">
    <source>
        <dbReference type="Google" id="ProtNLM"/>
    </source>
</evidence>
<dbReference type="Proteomes" id="UP000185596">
    <property type="component" value="Unassembled WGS sequence"/>
</dbReference>
<keyword evidence="1" id="KW-0812">Transmembrane</keyword>
<accession>A0A1Q8CU07</accession>
<name>A0A1Q8CU07_9PSEU</name>
<evidence type="ECO:0000313" key="2">
    <source>
        <dbReference type="EMBL" id="OLF17833.1"/>
    </source>
</evidence>
<sequence>METQKSPPPALPPRLLALAPVVYVGTAVWLLAFVLLALGHYVLDLVPPIWMWTALCGFVLGMIGVPVMWWQSSASRRGSRGAQKVQ</sequence>
<proteinExistence type="predicted"/>
<reference evidence="2 3" key="1">
    <citation type="submission" date="2016-12" db="EMBL/GenBank/DDBJ databases">
        <title>The draft genome sequence of Actinophytocola sp. 11-183.</title>
        <authorList>
            <person name="Wang W."/>
            <person name="Yuan L."/>
        </authorList>
    </citation>
    <scope>NUCLEOTIDE SEQUENCE [LARGE SCALE GENOMIC DNA]</scope>
    <source>
        <strain evidence="2 3">11-183</strain>
    </source>
</reference>
<evidence type="ECO:0000313" key="3">
    <source>
        <dbReference type="Proteomes" id="UP000185596"/>
    </source>
</evidence>
<dbReference type="Pfam" id="PF10745">
    <property type="entry name" value="DUF2530"/>
    <property type="match status" value="1"/>
</dbReference>
<gene>
    <name evidence="2" type="ORF">BU204_09495</name>
</gene>
<feature type="transmembrane region" description="Helical" evidence="1">
    <location>
        <begin position="49"/>
        <end position="70"/>
    </location>
</feature>
<organism evidence="2 3">
    <name type="scientific">Actinophytocola xanthii</name>
    <dbReference type="NCBI Taxonomy" id="1912961"/>
    <lineage>
        <taxon>Bacteria</taxon>
        <taxon>Bacillati</taxon>
        <taxon>Actinomycetota</taxon>
        <taxon>Actinomycetes</taxon>
        <taxon>Pseudonocardiales</taxon>
        <taxon>Pseudonocardiaceae</taxon>
    </lineage>
</organism>
<comment type="caution">
    <text evidence="2">The sequence shown here is derived from an EMBL/GenBank/DDBJ whole genome shotgun (WGS) entry which is preliminary data.</text>
</comment>
<protein>
    <recommendedName>
        <fullName evidence="4">DUF2530 domain-containing protein</fullName>
    </recommendedName>
</protein>